<dbReference type="InterPro" id="IPR027785">
    <property type="entry name" value="UvrD-like_helicase_C"/>
</dbReference>
<dbReference type="InterPro" id="IPR027417">
    <property type="entry name" value="P-loop_NTPase"/>
</dbReference>
<dbReference type="Proteomes" id="UP001169027">
    <property type="component" value="Unassembled WGS sequence"/>
</dbReference>
<comment type="caution">
    <text evidence="3">The sequence shown here is derived from an EMBL/GenBank/DDBJ whole genome shotgun (WGS) entry which is preliminary data.</text>
</comment>
<protein>
    <recommendedName>
        <fullName evidence="1">DNA 3'-5' helicase II</fullName>
    </recommendedName>
</protein>
<dbReference type="PANTHER" id="PTHR11070:SF2">
    <property type="entry name" value="ATP-DEPENDENT DNA HELICASE SRS2"/>
    <property type="match status" value="1"/>
</dbReference>
<dbReference type="PANTHER" id="PTHR11070">
    <property type="entry name" value="UVRD / RECB / PCRA DNA HELICASE FAMILY MEMBER"/>
    <property type="match status" value="1"/>
</dbReference>
<dbReference type="Pfam" id="PF13538">
    <property type="entry name" value="UvrD_C_2"/>
    <property type="match status" value="1"/>
</dbReference>
<dbReference type="Gene3D" id="3.40.50.300">
    <property type="entry name" value="P-loop containing nucleotide triphosphate hydrolases"/>
    <property type="match status" value="2"/>
</dbReference>
<evidence type="ECO:0000313" key="4">
    <source>
        <dbReference type="Proteomes" id="UP001169027"/>
    </source>
</evidence>
<dbReference type="InterPro" id="IPR000212">
    <property type="entry name" value="DNA_helicase_UvrD/REP"/>
</dbReference>
<dbReference type="Pfam" id="PF13245">
    <property type="entry name" value="AAA_19"/>
    <property type="match status" value="1"/>
</dbReference>
<organism evidence="3 4">
    <name type="scientific">Variovorax ginsengisoli</name>
    <dbReference type="NCBI Taxonomy" id="363844"/>
    <lineage>
        <taxon>Bacteria</taxon>
        <taxon>Pseudomonadati</taxon>
        <taxon>Pseudomonadota</taxon>
        <taxon>Betaproteobacteria</taxon>
        <taxon>Burkholderiales</taxon>
        <taxon>Comamonadaceae</taxon>
        <taxon>Variovorax</taxon>
    </lineage>
</organism>
<evidence type="ECO:0000256" key="1">
    <source>
        <dbReference type="ARBA" id="ARBA00034923"/>
    </source>
</evidence>
<dbReference type="EMBL" id="JAUKVY010000028">
    <property type="protein sequence ID" value="MDO1536455.1"/>
    <property type="molecule type" value="Genomic_DNA"/>
</dbReference>
<evidence type="ECO:0000259" key="2">
    <source>
        <dbReference type="Pfam" id="PF13538"/>
    </source>
</evidence>
<accession>A0ABT8SC06</accession>
<evidence type="ECO:0000313" key="3">
    <source>
        <dbReference type="EMBL" id="MDO1536455.1"/>
    </source>
</evidence>
<name>A0ABT8SC06_9BURK</name>
<gene>
    <name evidence="3" type="ORF">Q2T77_29645</name>
</gene>
<dbReference type="RefSeq" id="WP_301814517.1">
    <property type="nucleotide sequence ID" value="NZ_JAUJZH010000028.1"/>
</dbReference>
<dbReference type="SUPFAM" id="SSF52540">
    <property type="entry name" value="P-loop containing nucleoside triphosphate hydrolases"/>
    <property type="match status" value="1"/>
</dbReference>
<proteinExistence type="predicted"/>
<feature type="domain" description="UvrD-like helicase C-terminal" evidence="2">
    <location>
        <begin position="481"/>
        <end position="528"/>
    </location>
</feature>
<sequence>MAVLYPDALSPALGAGHYREHEMLRLLADALPATWRVYHSVKTSQLHEGAQRYGELDAVAVAPGGHVAVLEIKAGDVDLSEDGAFKLYGAVRKSLVHQAHAQLQGLIGRLRDAQLGAVRIAHFLLLPDFRVAQGSVGYPRERIIDASQLDELGTLLAEATRHAPLAAEQVDRLFAFLSNRFDVVPDAACRYGQRLATTRRLSDGLATWVPRIHSPSGIYVVEATAGSGKTQLALKLLGEASAEKRRAGYVCFNRPLADHIVGLAPPLADVSTVHELAIAALRATGVEPDFTSSATYPAAFEALTATNAQANTLDLLIIDESQDFDGDWLQALLPRLKPDGRLYVMGDAEQAIYRKEAFDLPDATRIVCQDNFRSPRRLVDTVNLLGLTATPVQGRGPEIGDAPELHVVDALDPGGLNRAAEIIANLLGNGERLEDIAVLSFHGRERSRLINSEQLRTWPLRRFTGGFDAAGNARWTEGVLLADSVYRFKGQSAPIVIVCEIDFEQLGDLEARKLFVAMTRAQSQLHLIMSQSAGEALTGRLERAPAR</sequence>
<reference evidence="3" key="1">
    <citation type="submission" date="2023-06" db="EMBL/GenBank/DDBJ databases">
        <authorList>
            <person name="Jiang Y."/>
            <person name="Liu Q."/>
        </authorList>
    </citation>
    <scope>NUCLEOTIDE SEQUENCE</scope>
    <source>
        <strain evidence="3">CGMCC 1.12090</strain>
    </source>
</reference>
<keyword evidence="4" id="KW-1185">Reference proteome</keyword>